<evidence type="ECO:0000313" key="2">
    <source>
        <dbReference type="Proteomes" id="UP000198641"/>
    </source>
</evidence>
<dbReference type="InterPro" id="IPR010710">
    <property type="entry name" value="DUF1289"/>
</dbReference>
<gene>
    <name evidence="1" type="ORF">SAMN05216571_11933</name>
</gene>
<sequence>MTRRIISPCVGLCSTTVGDDVCRGCQRHADEIRDWPTYAFEERDCRLAELDALRVAAAGELLRVVDADMLKAQLERHRIRHRDDQPPLSQAVELLRVGRDRINDLSRYGLEAVGKGRRLSPAELHAELVPRLMAEAEARRQASV</sequence>
<evidence type="ECO:0008006" key="3">
    <source>
        <dbReference type="Google" id="ProtNLM"/>
    </source>
</evidence>
<protein>
    <recommendedName>
        <fullName evidence="3">DUF1289 domain-containing protein</fullName>
    </recommendedName>
</protein>
<keyword evidence="2" id="KW-1185">Reference proteome</keyword>
<organism evidence="1 2">
    <name type="scientific">Onishia taeanensis</name>
    <dbReference type="NCBI Taxonomy" id="284577"/>
    <lineage>
        <taxon>Bacteria</taxon>
        <taxon>Pseudomonadati</taxon>
        <taxon>Pseudomonadota</taxon>
        <taxon>Gammaproteobacteria</taxon>
        <taxon>Oceanospirillales</taxon>
        <taxon>Halomonadaceae</taxon>
        <taxon>Onishia</taxon>
    </lineage>
</organism>
<evidence type="ECO:0000313" key="1">
    <source>
        <dbReference type="EMBL" id="SDG55481.1"/>
    </source>
</evidence>
<dbReference type="EMBL" id="FNCI01000019">
    <property type="protein sequence ID" value="SDG55481.1"/>
    <property type="molecule type" value="Genomic_DNA"/>
</dbReference>
<dbReference type="Pfam" id="PF06945">
    <property type="entry name" value="DUF1289"/>
    <property type="match status" value="1"/>
</dbReference>
<dbReference type="RefSeq" id="WP_092528730.1">
    <property type="nucleotide sequence ID" value="NZ_FNCI01000019.1"/>
</dbReference>
<dbReference type="AlphaFoldDB" id="A0A1G7V7J8"/>
<proteinExistence type="predicted"/>
<name>A0A1G7V7J8_9GAMM</name>
<dbReference type="OrthoDB" id="5296987at2"/>
<reference evidence="1 2" key="1">
    <citation type="submission" date="2016-10" db="EMBL/GenBank/DDBJ databases">
        <authorList>
            <person name="de Groot N.N."/>
        </authorList>
    </citation>
    <scope>NUCLEOTIDE SEQUENCE [LARGE SCALE GENOMIC DNA]</scope>
    <source>
        <strain evidence="1 2">BH539</strain>
    </source>
</reference>
<dbReference type="STRING" id="284577.SAMN05216571_11933"/>
<dbReference type="Proteomes" id="UP000198641">
    <property type="component" value="Unassembled WGS sequence"/>
</dbReference>
<dbReference type="PANTHER" id="PTHR35175">
    <property type="entry name" value="DUF1289 DOMAIN-CONTAINING PROTEIN"/>
    <property type="match status" value="1"/>
</dbReference>
<accession>A0A1G7V7J8</accession>
<dbReference type="PANTHER" id="PTHR35175:SF1">
    <property type="entry name" value="OXIDOREDUCTASE"/>
    <property type="match status" value="1"/>
</dbReference>